<proteinExistence type="predicted"/>
<dbReference type="SUPFAM" id="SSF109854">
    <property type="entry name" value="DinB/YfiT-like putative metalloenzymes"/>
    <property type="match status" value="1"/>
</dbReference>
<dbReference type="Gene3D" id="1.20.120.450">
    <property type="entry name" value="dinb family like domain"/>
    <property type="match status" value="1"/>
</dbReference>
<evidence type="ECO:0000313" key="2">
    <source>
        <dbReference type="EMBL" id="RNI33793.1"/>
    </source>
</evidence>
<feature type="domain" description="DinB-like" evidence="1">
    <location>
        <begin position="9"/>
        <end position="159"/>
    </location>
</feature>
<dbReference type="Pfam" id="PF12867">
    <property type="entry name" value="DinB_2"/>
    <property type="match status" value="1"/>
</dbReference>
<accession>A0A3M9N976</accession>
<comment type="caution">
    <text evidence="2">The sequence shown here is derived from an EMBL/GenBank/DDBJ whole genome shotgun (WGS) entry which is preliminary data.</text>
</comment>
<dbReference type="OrthoDB" id="679284at2"/>
<reference evidence="2 3" key="1">
    <citation type="submission" date="2018-11" db="EMBL/GenBank/DDBJ databases">
        <title>Draft genome sequence of Ferruginibacter sp. BO-59.</title>
        <authorList>
            <person name="Im W.T."/>
        </authorList>
    </citation>
    <scope>NUCLEOTIDE SEQUENCE [LARGE SCALE GENOMIC DNA]</scope>
    <source>
        <strain evidence="2 3">BO-59</strain>
    </source>
</reference>
<dbReference type="RefSeq" id="WP_123122050.1">
    <property type="nucleotide sequence ID" value="NZ_RJJR01000016.1"/>
</dbReference>
<dbReference type="InterPro" id="IPR024775">
    <property type="entry name" value="DinB-like"/>
</dbReference>
<dbReference type="InterPro" id="IPR034660">
    <property type="entry name" value="DinB/YfiT-like"/>
</dbReference>
<evidence type="ECO:0000313" key="3">
    <source>
        <dbReference type="Proteomes" id="UP000267223"/>
    </source>
</evidence>
<organism evidence="2 3">
    <name type="scientific">Hanamia caeni</name>
    <dbReference type="NCBI Taxonomy" id="2294116"/>
    <lineage>
        <taxon>Bacteria</taxon>
        <taxon>Pseudomonadati</taxon>
        <taxon>Bacteroidota</taxon>
        <taxon>Chitinophagia</taxon>
        <taxon>Chitinophagales</taxon>
        <taxon>Chitinophagaceae</taxon>
        <taxon>Hanamia</taxon>
    </lineage>
</organism>
<keyword evidence="3" id="KW-1185">Reference proteome</keyword>
<sequence length="171" mass="19448">MKEEIKTAIENTTGELTGLISSVNEEQFNEIPFEGSWSVAQVCDHLLKSYGLVDALKSGPVRQAERLPGKEIELIKKIFLDFNSKYISAETLLPTDEPIEKERLLKALQKRIAQIEEVIQAKDLTEICVGIPFKGIGELTRLEWLYVIVYHTQRHIRQAKSIEKLLNSQLA</sequence>
<dbReference type="EMBL" id="RJJR01000016">
    <property type="protein sequence ID" value="RNI33793.1"/>
    <property type="molecule type" value="Genomic_DNA"/>
</dbReference>
<dbReference type="Proteomes" id="UP000267223">
    <property type="component" value="Unassembled WGS sequence"/>
</dbReference>
<protein>
    <submittedName>
        <fullName evidence="2">DinB family protein</fullName>
    </submittedName>
</protein>
<evidence type="ECO:0000259" key="1">
    <source>
        <dbReference type="Pfam" id="PF12867"/>
    </source>
</evidence>
<dbReference type="AlphaFoldDB" id="A0A3M9N976"/>
<gene>
    <name evidence="2" type="ORF">EFY79_17530</name>
</gene>
<name>A0A3M9N976_9BACT</name>